<reference evidence="2 3" key="1">
    <citation type="submission" date="2019-06" db="EMBL/GenBank/DDBJ databases">
        <title>Genome Sequence of the Brown Rot Fungal Pathogen Monilinia laxa.</title>
        <authorList>
            <person name="De Miccolis Angelini R.M."/>
            <person name="Landi L."/>
            <person name="Abate D."/>
            <person name="Pollastro S."/>
            <person name="Romanazzi G."/>
            <person name="Faretra F."/>
        </authorList>
    </citation>
    <scope>NUCLEOTIDE SEQUENCE [LARGE SCALE GENOMIC DNA]</scope>
    <source>
        <strain evidence="2 3">Mlax316</strain>
    </source>
</reference>
<evidence type="ECO:0000256" key="1">
    <source>
        <dbReference type="SAM" id="Phobius"/>
    </source>
</evidence>
<evidence type="ECO:0000313" key="2">
    <source>
        <dbReference type="EMBL" id="KAB8295175.1"/>
    </source>
</evidence>
<protein>
    <submittedName>
        <fullName evidence="2">Uncharacterized protein</fullName>
    </submittedName>
</protein>
<feature type="transmembrane region" description="Helical" evidence="1">
    <location>
        <begin position="124"/>
        <end position="157"/>
    </location>
</feature>
<keyword evidence="1" id="KW-0812">Transmembrane</keyword>
<accession>A0A5N6K061</accession>
<gene>
    <name evidence="2" type="ORF">EYC80_007102</name>
</gene>
<keyword evidence="1" id="KW-1133">Transmembrane helix</keyword>
<dbReference type="AlphaFoldDB" id="A0A5N6K061"/>
<comment type="caution">
    <text evidence="2">The sequence shown here is derived from an EMBL/GenBank/DDBJ whole genome shotgun (WGS) entry which is preliminary data.</text>
</comment>
<dbReference type="EMBL" id="VIGI01000010">
    <property type="protein sequence ID" value="KAB8295175.1"/>
    <property type="molecule type" value="Genomic_DNA"/>
</dbReference>
<sequence>MDGRNHSGGIINATMDNIFRFFFTRCNVVSLVGRGSKRHGGGIWLRFNATIGINHPNLTPSNPNQPNHWNTLNTSSFKYFQYFTPQTSPQPPNKCQVKRAPKQRTISFPSFSLNHKWLNFGDVFLSFFFSFFFFLFFFLLFFFLLFFFLLFFFLLFLGGGLIRLIHFVGAICLFLLRLMGPYACDPVLSGPLRGTPVNGVGVGPPRSLGITGTWPTALYCTGYNLGYLHHKSCAKSLYQPPSRHRWLRSHHVIYKIRLYIDSTCEISTPLKPNGVKLSSFFISFPQEHRMTSPTIFKRLAKNRCNIRRAHKQMREQQLKILTIEEDL</sequence>
<proteinExistence type="predicted"/>
<name>A0A5N6K061_MONLA</name>
<organism evidence="2 3">
    <name type="scientific">Monilinia laxa</name>
    <name type="common">Brown rot fungus</name>
    <name type="synonym">Sclerotinia laxa</name>
    <dbReference type="NCBI Taxonomy" id="61186"/>
    <lineage>
        <taxon>Eukaryota</taxon>
        <taxon>Fungi</taxon>
        <taxon>Dikarya</taxon>
        <taxon>Ascomycota</taxon>
        <taxon>Pezizomycotina</taxon>
        <taxon>Leotiomycetes</taxon>
        <taxon>Helotiales</taxon>
        <taxon>Sclerotiniaceae</taxon>
        <taxon>Monilinia</taxon>
    </lineage>
</organism>
<evidence type="ECO:0000313" key="3">
    <source>
        <dbReference type="Proteomes" id="UP000326757"/>
    </source>
</evidence>
<dbReference type="Proteomes" id="UP000326757">
    <property type="component" value="Unassembled WGS sequence"/>
</dbReference>
<keyword evidence="3" id="KW-1185">Reference proteome</keyword>
<keyword evidence="1" id="KW-0472">Membrane</keyword>